<evidence type="ECO:0000313" key="1">
    <source>
        <dbReference type="EMBL" id="RPD37181.1"/>
    </source>
</evidence>
<accession>A0A424FM22</accession>
<dbReference type="EMBL" id="PKRU02000019">
    <property type="protein sequence ID" value="RPD37181.1"/>
    <property type="molecule type" value="Genomic_DNA"/>
</dbReference>
<evidence type="ECO:0000313" key="2">
    <source>
        <dbReference type="Proteomes" id="UP000236895"/>
    </source>
</evidence>
<dbReference type="Proteomes" id="UP000236895">
    <property type="component" value="Unassembled WGS sequence"/>
</dbReference>
<organism evidence="1 2">
    <name type="scientific">Candidatus Liberibacter solanacearum</name>
    <dbReference type="NCBI Taxonomy" id="556287"/>
    <lineage>
        <taxon>Bacteria</taxon>
        <taxon>Pseudomonadati</taxon>
        <taxon>Pseudomonadota</taxon>
        <taxon>Alphaproteobacteria</taxon>
        <taxon>Hyphomicrobiales</taxon>
        <taxon>Rhizobiaceae</taxon>
        <taxon>Liberibacter</taxon>
    </lineage>
</organism>
<comment type="caution">
    <text evidence="1">The sequence shown here is derived from an EMBL/GenBank/DDBJ whole genome shotgun (WGS) entry which is preliminary data.</text>
</comment>
<protein>
    <submittedName>
        <fullName evidence="1">Uncharacterized protein</fullName>
    </submittedName>
</protein>
<sequence>MDKVTLYHDKLRISFYSCTVRNVRKSYLDEEVIKESINLIEATLKRYGIDPLSFNIEPKPKNVENYLGNICINKRFYYIS</sequence>
<gene>
    <name evidence="1" type="ORF">C0030_003645</name>
</gene>
<proteinExistence type="predicted"/>
<dbReference type="AlphaFoldDB" id="A0A424FM22"/>
<name>A0A424FM22_9HYPH</name>
<reference evidence="1 2" key="1">
    <citation type="submission" date="2018-11" db="EMBL/GenBank/DDBJ databases">
        <title>Genome Analysis of Haplotype D of Candidatus Liberibacter Solanacearum.</title>
        <authorList>
            <person name="Katsir L."/>
            <person name="Ruan Z."/>
            <person name="Santos Garcia D."/>
            <person name="Piasezky A."/>
            <person name="Jiang J."/>
            <person name="Sela N."/>
            <person name="Freilich S."/>
            <person name="Bahar O."/>
        </authorList>
    </citation>
    <scope>NUCLEOTIDE SEQUENCE [LARGE SCALE GENOMIC DNA]</scope>
    <source>
        <strain evidence="2">haplotype D1</strain>
    </source>
</reference>